<keyword evidence="3" id="KW-1185">Reference proteome</keyword>
<dbReference type="AlphaFoldDB" id="U5DDS6"/>
<dbReference type="Proteomes" id="UP000017836">
    <property type="component" value="Unassembled WGS sequence"/>
</dbReference>
<proteinExistence type="predicted"/>
<feature type="compositionally biased region" description="Basic and acidic residues" evidence="1">
    <location>
        <begin position="12"/>
        <end position="25"/>
    </location>
</feature>
<dbReference type="Gramene" id="ERN19567">
    <property type="protein sequence ID" value="ERN19567"/>
    <property type="gene ID" value="AMTR_s00062p00092630"/>
</dbReference>
<reference evidence="3" key="1">
    <citation type="journal article" date="2013" name="Science">
        <title>The Amborella genome and the evolution of flowering plants.</title>
        <authorList>
            <consortium name="Amborella Genome Project"/>
        </authorList>
    </citation>
    <scope>NUCLEOTIDE SEQUENCE [LARGE SCALE GENOMIC DNA]</scope>
</reference>
<protein>
    <submittedName>
        <fullName evidence="2">Uncharacterized protein</fullName>
    </submittedName>
</protein>
<organism evidence="2 3">
    <name type="scientific">Amborella trichopoda</name>
    <dbReference type="NCBI Taxonomy" id="13333"/>
    <lineage>
        <taxon>Eukaryota</taxon>
        <taxon>Viridiplantae</taxon>
        <taxon>Streptophyta</taxon>
        <taxon>Embryophyta</taxon>
        <taxon>Tracheophyta</taxon>
        <taxon>Spermatophyta</taxon>
        <taxon>Magnoliopsida</taxon>
        <taxon>Amborellales</taxon>
        <taxon>Amborellaceae</taxon>
        <taxon>Amborella</taxon>
    </lineage>
</organism>
<accession>U5DDS6</accession>
<gene>
    <name evidence="2" type="ORF">AMTR_s00062p00092630</name>
</gene>
<dbReference type="HOGENOM" id="CLU_2253741_0_0_1"/>
<evidence type="ECO:0000313" key="3">
    <source>
        <dbReference type="Proteomes" id="UP000017836"/>
    </source>
</evidence>
<evidence type="ECO:0000256" key="1">
    <source>
        <dbReference type="SAM" id="MobiDB-lite"/>
    </source>
</evidence>
<dbReference type="EMBL" id="KI392068">
    <property type="protein sequence ID" value="ERN19567.1"/>
    <property type="molecule type" value="Genomic_DNA"/>
</dbReference>
<sequence length="105" mass="12253">MEKLGNPHFRFPKSEAAERDGKSEGKRRYVIYREEREMESGNKVAEVEAEAVIDHRQLLMRHGGLLIEEWRFANPKPPRVGGAVISSPEKLNARHFVRKNQKPWF</sequence>
<feature type="region of interest" description="Disordered" evidence="1">
    <location>
        <begin position="1"/>
        <end position="25"/>
    </location>
</feature>
<evidence type="ECO:0000313" key="2">
    <source>
        <dbReference type="EMBL" id="ERN19567.1"/>
    </source>
</evidence>
<name>U5DDS6_AMBTC</name>